<feature type="domain" description="Plastocyanin-like" evidence="7">
    <location>
        <begin position="538"/>
        <end position="649"/>
    </location>
</feature>
<dbReference type="Pfam" id="PF07732">
    <property type="entry name" value="Cu-oxidase_3"/>
    <property type="match status" value="2"/>
</dbReference>
<dbReference type="SUPFAM" id="SSF49503">
    <property type="entry name" value="Cupredoxins"/>
    <property type="match status" value="3"/>
</dbReference>
<dbReference type="InterPro" id="IPR045087">
    <property type="entry name" value="Cu-oxidase_fam"/>
</dbReference>
<proteinExistence type="inferred from homology"/>
<reference evidence="9 10" key="1">
    <citation type="submission" date="2018-05" db="EMBL/GenBank/DDBJ databases">
        <title>Whole genome sequencing for identification of molecular markers to develop diagnostic detection tools for the regulated plant pathogen Lachnellula willkommii.</title>
        <authorList>
            <person name="Giroux E."/>
            <person name="Bilodeau G."/>
        </authorList>
    </citation>
    <scope>NUCLEOTIDE SEQUENCE [LARGE SCALE GENOMIC DNA]</scope>
    <source>
        <strain evidence="9 10">CBS 203.66</strain>
    </source>
</reference>
<dbReference type="PANTHER" id="PTHR11709">
    <property type="entry name" value="MULTI-COPPER OXIDASE"/>
    <property type="match status" value="1"/>
</dbReference>
<dbReference type="GO" id="GO:0005507">
    <property type="term" value="F:copper ion binding"/>
    <property type="evidence" value="ECO:0007669"/>
    <property type="project" value="InterPro"/>
</dbReference>
<evidence type="ECO:0000313" key="9">
    <source>
        <dbReference type="EMBL" id="TVY15316.1"/>
    </source>
</evidence>
<name>A0A8T9B7B8_9HELO</name>
<evidence type="ECO:0000256" key="5">
    <source>
        <dbReference type="SAM" id="Phobius"/>
    </source>
</evidence>
<feature type="domain" description="Plastocyanin-like" evidence="8">
    <location>
        <begin position="113"/>
        <end position="171"/>
    </location>
</feature>
<evidence type="ECO:0000313" key="10">
    <source>
        <dbReference type="Proteomes" id="UP000469559"/>
    </source>
</evidence>
<dbReference type="InterPro" id="IPR008972">
    <property type="entry name" value="Cupredoxin"/>
</dbReference>
<feature type="transmembrane region" description="Helical" evidence="5">
    <location>
        <begin position="37"/>
        <end position="61"/>
    </location>
</feature>
<organism evidence="9 10">
    <name type="scientific">Lachnellula arida</name>
    <dbReference type="NCBI Taxonomy" id="1316785"/>
    <lineage>
        <taxon>Eukaryota</taxon>
        <taxon>Fungi</taxon>
        <taxon>Dikarya</taxon>
        <taxon>Ascomycota</taxon>
        <taxon>Pezizomycotina</taxon>
        <taxon>Leotiomycetes</taxon>
        <taxon>Helotiales</taxon>
        <taxon>Lachnaceae</taxon>
        <taxon>Lachnellula</taxon>
    </lineage>
</organism>
<dbReference type="InterPro" id="IPR011707">
    <property type="entry name" value="Cu-oxidase-like_N"/>
</dbReference>
<dbReference type="EMBL" id="QGMF01000522">
    <property type="protein sequence ID" value="TVY15316.1"/>
    <property type="molecule type" value="Genomic_DNA"/>
</dbReference>
<dbReference type="InterPro" id="IPR033138">
    <property type="entry name" value="Cu_oxidase_CS"/>
</dbReference>
<dbReference type="InterPro" id="IPR002355">
    <property type="entry name" value="Cu_oxidase_Cu_BS"/>
</dbReference>
<dbReference type="Pfam" id="PF00394">
    <property type="entry name" value="Cu-oxidase"/>
    <property type="match status" value="1"/>
</dbReference>
<evidence type="ECO:0000256" key="1">
    <source>
        <dbReference type="ARBA" id="ARBA00010609"/>
    </source>
</evidence>
<dbReference type="Gene3D" id="2.60.40.420">
    <property type="entry name" value="Cupredoxins - blue copper proteins"/>
    <property type="match status" value="3"/>
</dbReference>
<keyword evidence="2" id="KW-0479">Metal-binding</keyword>
<keyword evidence="5" id="KW-0472">Membrane</keyword>
<dbReference type="PROSITE" id="PS00079">
    <property type="entry name" value="MULTICOPPER_OXIDASE1"/>
    <property type="match status" value="1"/>
</dbReference>
<evidence type="ECO:0000256" key="2">
    <source>
        <dbReference type="ARBA" id="ARBA00022723"/>
    </source>
</evidence>
<dbReference type="Proteomes" id="UP000469559">
    <property type="component" value="Unassembled WGS sequence"/>
</dbReference>
<evidence type="ECO:0000256" key="3">
    <source>
        <dbReference type="ARBA" id="ARBA00023002"/>
    </source>
</evidence>
<feature type="domain" description="Plastocyanin-like" evidence="8">
    <location>
        <begin position="189"/>
        <end position="245"/>
    </location>
</feature>
<keyword evidence="10" id="KW-1185">Reference proteome</keyword>
<dbReference type="GO" id="GO:0016491">
    <property type="term" value="F:oxidoreductase activity"/>
    <property type="evidence" value="ECO:0007669"/>
    <property type="project" value="UniProtKB-KW"/>
</dbReference>
<feature type="domain" description="Plastocyanin-like" evidence="6">
    <location>
        <begin position="260"/>
        <end position="388"/>
    </location>
</feature>
<evidence type="ECO:0000256" key="4">
    <source>
        <dbReference type="ARBA" id="ARBA00023008"/>
    </source>
</evidence>
<evidence type="ECO:0000259" key="8">
    <source>
        <dbReference type="Pfam" id="PF07732"/>
    </source>
</evidence>
<evidence type="ECO:0000259" key="7">
    <source>
        <dbReference type="Pfam" id="PF07731"/>
    </source>
</evidence>
<dbReference type="InterPro" id="IPR011706">
    <property type="entry name" value="Cu-oxidase_C"/>
</dbReference>
<dbReference type="PROSITE" id="PS00080">
    <property type="entry name" value="MULTICOPPER_OXIDASE2"/>
    <property type="match status" value="1"/>
</dbReference>
<dbReference type="CDD" id="cd04205">
    <property type="entry name" value="CuRO_2_LCC_like"/>
    <property type="match status" value="1"/>
</dbReference>
<keyword evidence="5" id="KW-0812">Transmembrane</keyword>
<keyword evidence="5" id="KW-1133">Transmembrane helix</keyword>
<dbReference type="InterPro" id="IPR001117">
    <property type="entry name" value="Cu-oxidase_2nd"/>
</dbReference>
<dbReference type="OrthoDB" id="2121828at2759"/>
<protein>
    <submittedName>
        <fullName evidence="9">L-ascorbate oxidase</fullName>
    </submittedName>
</protein>
<keyword evidence="3" id="KW-0560">Oxidoreductase</keyword>
<dbReference type="AlphaFoldDB" id="A0A8T9B7B8"/>
<dbReference type="Pfam" id="PF07731">
    <property type="entry name" value="Cu-oxidase_2"/>
    <property type="match status" value="1"/>
</dbReference>
<gene>
    <name evidence="9" type="primary">ASO_1</name>
    <name evidence="9" type="ORF">LARI1_G007151</name>
</gene>
<dbReference type="PANTHER" id="PTHR11709:SF394">
    <property type="entry name" value="FI03373P-RELATED"/>
    <property type="match status" value="1"/>
</dbReference>
<evidence type="ECO:0000259" key="6">
    <source>
        <dbReference type="Pfam" id="PF00394"/>
    </source>
</evidence>
<sequence length="671" mass="75430">MSVEDGSESLLLHHDQPIPKRYKQDFSYRRYKQRFRVCGLALVGGFSLLLSIIIFLFLLLWNSAFEVPAWKLGEHSDPIMVTGPGPERDLKFMLHPEEHVSRDPCVRKFSWNITKETIAPNGVEKNVFLINDQFPGPTIEARSGDILEIEVCNHSEESVSLHWHGLHMRGSYAALSSNQRQVNLNEIGANHMDGPVGINQCAIKPGKTFTYRVPTDDQAGTFWYHGHSEVQTADGLYGGLVIHNPITPPEDISHLYDKELLFLVGDWYHWPSKKVLANFMDRSSTGSEPCPDSLLINGLGQFECSMATHGAPVICSDIVKPSLSINKQAHYRVRLVNVGSLSGFSFTIPDSEMKIFQVDGGQQIAENNHPVNSVGVLYPAERVDFILAWSKSAATTDTEIIIELDKEVSVALGHRTNCPESKDPVLPPPSSYLFIFLRPNFALTPTQSFLLSPESAKTQPPTTNFSIQKFNLREAKGLSLPNAIPEAQKVFMIYTSIEILNKEHQIPKGFINHTTWEPQSLPLVALDREIWDKHQLVPWTGPEPVWVDLTVNNIDANGHPFHLHGYDFYVLTSYEGLGGWDYYNPFNPSRLPRGGPFNLINPLRKDTVYVPPWGYVVIRFKANNKGIWILHCHVLWHQAGGMAMAFQVGGDKSRGFSDTFFGESAERFCKS</sequence>
<dbReference type="CDD" id="cd13910">
    <property type="entry name" value="CuRO_3_MCO_like_4"/>
    <property type="match status" value="1"/>
</dbReference>
<keyword evidence="4" id="KW-0186">Copper</keyword>
<comment type="caution">
    <text evidence="9">The sequence shown here is derived from an EMBL/GenBank/DDBJ whole genome shotgun (WGS) entry which is preliminary data.</text>
</comment>
<comment type="similarity">
    <text evidence="1">Belongs to the multicopper oxidase family.</text>
</comment>
<accession>A0A8T9B7B8</accession>